<gene>
    <name evidence="13" type="ORF">EB796_009514</name>
</gene>
<evidence type="ECO:0000256" key="3">
    <source>
        <dbReference type="ARBA" id="ARBA00022448"/>
    </source>
</evidence>
<evidence type="ECO:0000256" key="4">
    <source>
        <dbReference type="ARBA" id="ARBA00022490"/>
    </source>
</evidence>
<evidence type="ECO:0000256" key="9">
    <source>
        <dbReference type="ARBA" id="ARBA00023006"/>
    </source>
</evidence>
<evidence type="ECO:0000256" key="8">
    <source>
        <dbReference type="ARBA" id="ARBA00022927"/>
    </source>
</evidence>
<dbReference type="AlphaFoldDB" id="A0A7J7K3N0"/>
<dbReference type="GO" id="GO:0000045">
    <property type="term" value="P:autophagosome assembly"/>
    <property type="evidence" value="ECO:0007669"/>
    <property type="project" value="TreeGrafter"/>
</dbReference>
<dbReference type="Proteomes" id="UP000593567">
    <property type="component" value="Unassembled WGS sequence"/>
</dbReference>
<keyword evidence="8 11" id="KW-0653">Protein transport</keyword>
<dbReference type="GO" id="GO:0034727">
    <property type="term" value="P:piecemeal microautophagy of the nucleus"/>
    <property type="evidence" value="ECO:0007669"/>
    <property type="project" value="TreeGrafter"/>
</dbReference>
<keyword evidence="5 11" id="KW-0645">Protease</keyword>
<keyword evidence="3" id="KW-0813">Transport</keyword>
<dbReference type="EMBL" id="VXIV02001528">
    <property type="protein sequence ID" value="KAF6032188.1"/>
    <property type="molecule type" value="Genomic_DNA"/>
</dbReference>
<evidence type="ECO:0000256" key="6">
    <source>
        <dbReference type="ARBA" id="ARBA00022801"/>
    </source>
</evidence>
<sequence length="410" mass="45880">MAELGFVMGGLSYTYENGVTSTDPFPPSNDPVIILGKKYSSVFDHKKLKKVVQTLPWFTYRKGFNPIGGTGPTSDQGWGCMLRCGQMMLCQSLVNLHLPPNWTWSIDSLGGSPAYRKVLDMFLDKKSSCYSIHQIASMGVAEGKNVGQWFGPNTVAQVLKKLTSYDDWNQIVIHVAMDNTVVIEDIKSLCKTPHTSSGVNLQFESDTSITTSLYRDPSLSSHLSPHTSLTSSESWDGHVWRPLLLMVPLRLGLSCINDIYMRSLKRFFELPYTVGVLGGKPNHAHWFIGYTGDDLIFLDPHTVQPMVDTDTHDGLWDDSSYHCTAACRMNISNLDPSVALGFFCRTEQEFDDLAQILQHEKNSIAPMFEVCLKRPTHWPPLNTGNPHGTDTVFTVVPSPKYDTDDEYELV</sequence>
<proteinExistence type="inferred from homology"/>
<evidence type="ECO:0000256" key="7">
    <source>
        <dbReference type="ARBA" id="ARBA00022807"/>
    </source>
</evidence>
<comment type="similarity">
    <text evidence="2 11">Belongs to the peptidase C54 family.</text>
</comment>
<evidence type="ECO:0000313" key="14">
    <source>
        <dbReference type="Proteomes" id="UP000593567"/>
    </source>
</evidence>
<evidence type="ECO:0000256" key="1">
    <source>
        <dbReference type="ARBA" id="ARBA00004496"/>
    </source>
</evidence>
<dbReference type="GO" id="GO:0005737">
    <property type="term" value="C:cytoplasm"/>
    <property type="evidence" value="ECO:0007669"/>
    <property type="project" value="UniProtKB-SubCell"/>
</dbReference>
<dbReference type="InterPro" id="IPR005078">
    <property type="entry name" value="Peptidase_C54"/>
</dbReference>
<keyword evidence="9 11" id="KW-0072">Autophagy</keyword>
<organism evidence="13 14">
    <name type="scientific">Bugula neritina</name>
    <name type="common">Brown bryozoan</name>
    <name type="synonym">Sertularia neritina</name>
    <dbReference type="NCBI Taxonomy" id="10212"/>
    <lineage>
        <taxon>Eukaryota</taxon>
        <taxon>Metazoa</taxon>
        <taxon>Spiralia</taxon>
        <taxon>Lophotrochozoa</taxon>
        <taxon>Bryozoa</taxon>
        <taxon>Gymnolaemata</taxon>
        <taxon>Cheilostomatida</taxon>
        <taxon>Flustrina</taxon>
        <taxon>Buguloidea</taxon>
        <taxon>Bugulidae</taxon>
        <taxon>Bugula</taxon>
    </lineage>
</organism>
<dbReference type="GO" id="GO:0035973">
    <property type="term" value="P:aggrephagy"/>
    <property type="evidence" value="ECO:0007669"/>
    <property type="project" value="TreeGrafter"/>
</dbReference>
<evidence type="ECO:0000256" key="11">
    <source>
        <dbReference type="RuleBase" id="RU363115"/>
    </source>
</evidence>
<evidence type="ECO:0000259" key="12">
    <source>
        <dbReference type="Pfam" id="PF03416"/>
    </source>
</evidence>
<evidence type="ECO:0000256" key="2">
    <source>
        <dbReference type="ARBA" id="ARBA00010958"/>
    </source>
</evidence>
<comment type="caution">
    <text evidence="13">The sequence shown here is derived from an EMBL/GenBank/DDBJ whole genome shotgun (WGS) entry which is preliminary data.</text>
</comment>
<reference evidence="13" key="1">
    <citation type="submission" date="2020-06" db="EMBL/GenBank/DDBJ databases">
        <title>Draft genome of Bugula neritina, a colonial animal packing powerful symbionts and potential medicines.</title>
        <authorList>
            <person name="Rayko M."/>
        </authorList>
    </citation>
    <scope>NUCLEOTIDE SEQUENCE [LARGE SCALE GENOMIC DNA]</scope>
    <source>
        <strain evidence="13">Kwan_BN1</strain>
    </source>
</reference>
<dbReference type="OrthoDB" id="2960936at2759"/>
<dbReference type="PANTHER" id="PTHR22624">
    <property type="entry name" value="CYSTEINE PROTEASE ATG4"/>
    <property type="match status" value="1"/>
</dbReference>
<accession>A0A7J7K3N0</accession>
<dbReference type="GO" id="GO:0015031">
    <property type="term" value="P:protein transport"/>
    <property type="evidence" value="ECO:0007669"/>
    <property type="project" value="UniProtKB-KW"/>
</dbReference>
<name>A0A7J7K3N0_BUGNE</name>
<keyword evidence="7" id="KW-0788">Thiol protease</keyword>
<evidence type="ECO:0000313" key="13">
    <source>
        <dbReference type="EMBL" id="KAF6032188.1"/>
    </source>
</evidence>
<protein>
    <recommendedName>
        <fullName evidence="11">Cysteine protease</fullName>
        <ecNumber evidence="11">3.4.22.-</ecNumber>
    </recommendedName>
</protein>
<dbReference type="GO" id="GO:0000423">
    <property type="term" value="P:mitophagy"/>
    <property type="evidence" value="ECO:0007669"/>
    <property type="project" value="TreeGrafter"/>
</dbReference>
<dbReference type="InterPro" id="IPR046792">
    <property type="entry name" value="Peptidase_C54_cat"/>
</dbReference>
<dbReference type="SUPFAM" id="SSF54001">
    <property type="entry name" value="Cysteine proteinases"/>
    <property type="match status" value="1"/>
</dbReference>
<dbReference type="EC" id="3.4.22.-" evidence="11"/>
<comment type="function">
    <text evidence="11">Cysteine protease that plays a key role in autophagy by mediating both proteolytic activation and delipidation of ATG8 family proteins.</text>
</comment>
<dbReference type="GO" id="GO:0004197">
    <property type="term" value="F:cysteine-type endopeptidase activity"/>
    <property type="evidence" value="ECO:0007669"/>
    <property type="project" value="TreeGrafter"/>
</dbReference>
<comment type="catalytic activity">
    <reaction evidence="10">
        <text>[protein]-C-terminal L-amino acid-glycyl-phosphatidylethanolamide + H2O = [protein]-C-terminal L-amino acid-glycine + a 1,2-diacyl-sn-glycero-3-phosphoethanolamine</text>
        <dbReference type="Rhea" id="RHEA:67548"/>
        <dbReference type="Rhea" id="RHEA-COMP:17323"/>
        <dbReference type="Rhea" id="RHEA-COMP:17324"/>
        <dbReference type="ChEBI" id="CHEBI:15377"/>
        <dbReference type="ChEBI" id="CHEBI:64612"/>
        <dbReference type="ChEBI" id="CHEBI:172940"/>
        <dbReference type="ChEBI" id="CHEBI:172941"/>
    </reaction>
    <physiologicalReaction direction="left-to-right" evidence="10">
        <dbReference type="Rhea" id="RHEA:67549"/>
    </physiologicalReaction>
</comment>
<evidence type="ECO:0000256" key="5">
    <source>
        <dbReference type="ARBA" id="ARBA00022670"/>
    </source>
</evidence>
<feature type="domain" description="Peptidase C54 catalytic" evidence="12">
    <location>
        <begin position="46"/>
        <end position="354"/>
    </location>
</feature>
<dbReference type="InterPro" id="IPR038765">
    <property type="entry name" value="Papain-like_cys_pep_sf"/>
</dbReference>
<dbReference type="GO" id="GO:0016485">
    <property type="term" value="P:protein processing"/>
    <property type="evidence" value="ECO:0007669"/>
    <property type="project" value="TreeGrafter"/>
</dbReference>
<comment type="subcellular location">
    <subcellularLocation>
        <location evidence="1 11">Cytoplasm</location>
    </subcellularLocation>
</comment>
<dbReference type="Pfam" id="PF03416">
    <property type="entry name" value="Peptidase_C54"/>
    <property type="match status" value="1"/>
</dbReference>
<keyword evidence="6 11" id="KW-0378">Hydrolase</keyword>
<dbReference type="GO" id="GO:0019786">
    <property type="term" value="F:protein-phosphatidylethanolamide deconjugating activity"/>
    <property type="evidence" value="ECO:0007669"/>
    <property type="project" value="InterPro"/>
</dbReference>
<dbReference type="PANTHER" id="PTHR22624:SF49">
    <property type="entry name" value="CYSTEINE PROTEASE"/>
    <property type="match status" value="1"/>
</dbReference>
<keyword evidence="4 11" id="KW-0963">Cytoplasm</keyword>
<keyword evidence="14" id="KW-1185">Reference proteome</keyword>
<evidence type="ECO:0000256" key="10">
    <source>
        <dbReference type="ARBA" id="ARBA00029362"/>
    </source>
</evidence>